<evidence type="ECO:0000256" key="1">
    <source>
        <dbReference type="SAM" id="MobiDB-lite"/>
    </source>
</evidence>
<reference evidence="4" key="1">
    <citation type="journal article" date="2014" name="Int. J. Syst. Evol. Microbiol.">
        <title>Complete genome sequence of Corynebacterium casei LMG S-19264T (=DSM 44701T), isolated from a smear-ripened cheese.</title>
        <authorList>
            <consortium name="US DOE Joint Genome Institute (JGI-PGF)"/>
            <person name="Walter F."/>
            <person name="Albersmeier A."/>
            <person name="Kalinowski J."/>
            <person name="Ruckert C."/>
        </authorList>
    </citation>
    <scope>NUCLEOTIDE SEQUENCE</scope>
    <source>
        <strain evidence="4">JCM 3091</strain>
    </source>
</reference>
<dbReference type="GO" id="GO:0003824">
    <property type="term" value="F:catalytic activity"/>
    <property type="evidence" value="ECO:0007669"/>
    <property type="project" value="InterPro"/>
</dbReference>
<feature type="chain" id="PRO_5039334894" description="Endonuclease/exonuclease/phosphatase domain-containing protein" evidence="2">
    <location>
        <begin position="21"/>
        <end position="590"/>
    </location>
</feature>
<accession>A0A8J3FKJ4</accession>
<dbReference type="PANTHER" id="PTHR42834">
    <property type="entry name" value="ENDONUCLEASE/EXONUCLEASE/PHOSPHATASE FAMILY PROTEIN (AFU_ORTHOLOGUE AFUA_3G09210)"/>
    <property type="match status" value="1"/>
</dbReference>
<dbReference type="AlphaFoldDB" id="A0A8J3FKJ4"/>
<feature type="region of interest" description="Disordered" evidence="1">
    <location>
        <begin position="462"/>
        <end position="483"/>
    </location>
</feature>
<dbReference type="Gene3D" id="3.60.10.10">
    <property type="entry name" value="Endonuclease/exonuclease/phosphatase"/>
    <property type="match status" value="1"/>
</dbReference>
<dbReference type="RefSeq" id="WP_229789526.1">
    <property type="nucleotide sequence ID" value="NZ_BMQC01000006.1"/>
</dbReference>
<feature type="signal peptide" evidence="2">
    <location>
        <begin position="1"/>
        <end position="20"/>
    </location>
</feature>
<evidence type="ECO:0000259" key="3">
    <source>
        <dbReference type="Pfam" id="PF03372"/>
    </source>
</evidence>
<keyword evidence="2" id="KW-0732">Signal</keyword>
<feature type="domain" description="Endonuclease/exonuclease/phosphatase" evidence="3">
    <location>
        <begin position="291"/>
        <end position="581"/>
    </location>
</feature>
<name>A0A8J3FKJ4_9ACTN</name>
<dbReference type="SUPFAM" id="SSF56219">
    <property type="entry name" value="DNase I-like"/>
    <property type="match status" value="1"/>
</dbReference>
<dbReference type="CDD" id="cd04486">
    <property type="entry name" value="YhcR_OBF_like"/>
    <property type="match status" value="1"/>
</dbReference>
<dbReference type="EMBL" id="BMQC01000006">
    <property type="protein sequence ID" value="GGK28601.1"/>
    <property type="molecule type" value="Genomic_DNA"/>
</dbReference>
<protein>
    <recommendedName>
        <fullName evidence="3">Endonuclease/exonuclease/phosphatase domain-containing protein</fullName>
    </recommendedName>
</protein>
<evidence type="ECO:0000313" key="5">
    <source>
        <dbReference type="Proteomes" id="UP000662200"/>
    </source>
</evidence>
<sequence>MASPYVATALLTALTCASCAVPTVGARRAHTIHEIQGTGAVSPVQGTQVTVTGVVTAVRAAKPGGFWIQSAAPDADERTSEAVYVFTNTRPEVTSGATVEVTGTVSEYRPGGAESGGLSRTEITKPTVRQTAAAGPLPAPVEVTAAAVPAAYAADGDQEARALTPTRYALDRYESWEGMRVRLRDAPVVGPTAHRETWVTVRPAEHRTPRGGTLYGGYDQQNAGRLKIAPLAGEAPAGNVGDVLTGETVGVVDYDQYGGYGVAATAVGALRPGGLARETAAAPAPGQLTVATYNVENLDPRDPATKFNRLATGIVTHLRSPDIVALEEVQDDNGAANDAVVSAAETYRRLIAAVTAAGGPAYAYRQIDPVDDADGGEPGGNIRVGFLYNPARVRHEDRAGGGPTTAVTVVADGGARLSHSPGRVAPTDPAWANSRKPLAAEFTFGGRRVIVVACHFASKGGDQPLSARVQPPARPSEQQRGAQAATLRRFVDSVLAVPGDTRLAVVGDLNDFAFSPTLATLTAGGALRNLADTLPAAERYTYVYQGNSQALDHTLIGAGWGAAAYDIVHLNAEFVDQASDHDPQVARLTP</sequence>
<reference evidence="4" key="2">
    <citation type="submission" date="2020-09" db="EMBL/GenBank/DDBJ databases">
        <authorList>
            <person name="Sun Q."/>
            <person name="Ohkuma M."/>
        </authorList>
    </citation>
    <scope>NUCLEOTIDE SEQUENCE</scope>
    <source>
        <strain evidence="4">JCM 3091</strain>
    </source>
</reference>
<dbReference type="InterPro" id="IPR036691">
    <property type="entry name" value="Endo/exonu/phosph_ase_sf"/>
</dbReference>
<keyword evidence="5" id="KW-1185">Reference proteome</keyword>
<dbReference type="Pfam" id="PF03372">
    <property type="entry name" value="Exo_endo_phos"/>
    <property type="match status" value="1"/>
</dbReference>
<dbReference type="InterPro" id="IPR005135">
    <property type="entry name" value="Endo/exonuclease/phosphatase"/>
</dbReference>
<gene>
    <name evidence="4" type="ORF">GCM10010124_21640</name>
</gene>
<dbReference type="PANTHER" id="PTHR42834:SF1">
    <property type="entry name" value="ENDONUCLEASE_EXONUCLEASE_PHOSPHATASE FAMILY PROTEIN (AFU_ORTHOLOGUE AFUA_3G09210)"/>
    <property type="match status" value="1"/>
</dbReference>
<dbReference type="Proteomes" id="UP000662200">
    <property type="component" value="Unassembled WGS sequence"/>
</dbReference>
<evidence type="ECO:0000256" key="2">
    <source>
        <dbReference type="SAM" id="SignalP"/>
    </source>
</evidence>
<proteinExistence type="predicted"/>
<evidence type="ECO:0000313" key="4">
    <source>
        <dbReference type="EMBL" id="GGK28601.1"/>
    </source>
</evidence>
<comment type="caution">
    <text evidence="4">The sequence shown here is derived from an EMBL/GenBank/DDBJ whole genome shotgun (WGS) entry which is preliminary data.</text>
</comment>
<organism evidence="4 5">
    <name type="scientific">Pilimelia terevasa</name>
    <dbReference type="NCBI Taxonomy" id="53372"/>
    <lineage>
        <taxon>Bacteria</taxon>
        <taxon>Bacillati</taxon>
        <taxon>Actinomycetota</taxon>
        <taxon>Actinomycetes</taxon>
        <taxon>Micromonosporales</taxon>
        <taxon>Micromonosporaceae</taxon>
        <taxon>Pilimelia</taxon>
    </lineage>
</organism>